<evidence type="ECO:0000313" key="3">
    <source>
        <dbReference type="Proteomes" id="UP000279236"/>
    </source>
</evidence>
<organism evidence="2 3">
    <name type="scientific">Apiotrichum porosum</name>
    <dbReference type="NCBI Taxonomy" id="105984"/>
    <lineage>
        <taxon>Eukaryota</taxon>
        <taxon>Fungi</taxon>
        <taxon>Dikarya</taxon>
        <taxon>Basidiomycota</taxon>
        <taxon>Agaricomycotina</taxon>
        <taxon>Tremellomycetes</taxon>
        <taxon>Trichosporonales</taxon>
        <taxon>Trichosporonaceae</taxon>
        <taxon>Apiotrichum</taxon>
    </lineage>
</organism>
<sequence>MLRPSAFASSSRLTLEAFFDSRSDEAIWSSMSFARDEELVAALLAPPPADNTQSWIDPGAAYLGLRSSGLYDHYLTMLLPQIRTLYTNLRPTGMHQMLVSDLLLRKPDAHALREILQAEADLQHPQTPGDKLRTGLIVQAYSTIAALLRRRTVTRLSRSANVIIARALMKQDANDLLPNIFYEMVYTCTWEPRQAWPLLQIVARLARNGRASDALRLLQYPLSLGKLPEGILGRSSPTHPQAAALLVQSAIARTALFWGFDERANWMIDDLVTTMEKSEPFSAACELVFAACRAASVSGVSSQVEWARATLLRMTKDERFPAMDAGTLNVHLNALPIATALEFYSALPVPHAPLTPRNILRLAFARPTRSILIRLAEDLSKTKSDTAAVVPGVLRALASARLLPFVREAYTQWCTTSPYLDAYTTLTLVRAFTRGTRSSANTAFARTVLAHYLATTGRWVPVDNRATTALHAYGLIGNVEGTVPQEKQQLDDLVTALGADGARARLRSLAMQYPLLAHRLVEITRAHGIELGHFGVTIAAACAARHWGALSVVPSIKATLSRGDTAYIAVLQASRRNRYAKTLALFNTAVAGFPSEPILVPTTAAVLNRFARYKRWADGLDVVAEVLPVISEDIVEHVGVYLSAIAREAREARRAPQQDDAAGRLASVTLAWEGKLPVITELVGELETTPRTLLETMVEATDKAVRGVEQEQAGAEAPTDSEEVDLEDI</sequence>
<comment type="caution">
    <text evidence="2">The sequence shown here is derived from an EMBL/GenBank/DDBJ whole genome shotgun (WGS) entry which is preliminary data.</text>
</comment>
<dbReference type="EMBL" id="RSCE01000001">
    <property type="protein sequence ID" value="RSH87949.1"/>
    <property type="molecule type" value="Genomic_DNA"/>
</dbReference>
<evidence type="ECO:0000313" key="2">
    <source>
        <dbReference type="EMBL" id="RSH87949.1"/>
    </source>
</evidence>
<name>A0A427Y9W4_9TREE</name>
<feature type="compositionally biased region" description="Acidic residues" evidence="1">
    <location>
        <begin position="719"/>
        <end position="729"/>
    </location>
</feature>
<protein>
    <submittedName>
        <fullName evidence="2">Uncharacterized protein</fullName>
    </submittedName>
</protein>
<proteinExistence type="predicted"/>
<keyword evidence="3" id="KW-1185">Reference proteome</keyword>
<dbReference type="Proteomes" id="UP000279236">
    <property type="component" value="Unassembled WGS sequence"/>
</dbReference>
<gene>
    <name evidence="2" type="ORF">EHS24_000471</name>
</gene>
<evidence type="ECO:0000256" key="1">
    <source>
        <dbReference type="SAM" id="MobiDB-lite"/>
    </source>
</evidence>
<accession>A0A427Y9W4</accession>
<dbReference type="GeneID" id="39585014"/>
<dbReference type="OrthoDB" id="2596551at2759"/>
<reference evidence="2 3" key="1">
    <citation type="submission" date="2018-11" db="EMBL/GenBank/DDBJ databases">
        <title>Genome sequence of Apiotrichum porosum DSM 27194.</title>
        <authorList>
            <person name="Aliyu H."/>
            <person name="Gorte O."/>
            <person name="Ochsenreither K."/>
        </authorList>
    </citation>
    <scope>NUCLEOTIDE SEQUENCE [LARGE SCALE GENOMIC DNA]</scope>
    <source>
        <strain evidence="2 3">DSM 27194</strain>
    </source>
</reference>
<dbReference type="AlphaFoldDB" id="A0A427Y9W4"/>
<feature type="region of interest" description="Disordered" evidence="1">
    <location>
        <begin position="706"/>
        <end position="729"/>
    </location>
</feature>
<dbReference type="RefSeq" id="XP_028480157.1">
    <property type="nucleotide sequence ID" value="XM_028616300.1"/>
</dbReference>